<dbReference type="OrthoDB" id="3344688at2759"/>
<dbReference type="EMBL" id="QJKJ01004866">
    <property type="protein sequence ID" value="RDX92484.1"/>
    <property type="molecule type" value="Genomic_DNA"/>
</dbReference>
<organism evidence="1 2">
    <name type="scientific">Mucuna pruriens</name>
    <name type="common">Velvet bean</name>
    <name type="synonym">Dolichos pruriens</name>
    <dbReference type="NCBI Taxonomy" id="157652"/>
    <lineage>
        <taxon>Eukaryota</taxon>
        <taxon>Viridiplantae</taxon>
        <taxon>Streptophyta</taxon>
        <taxon>Embryophyta</taxon>
        <taxon>Tracheophyta</taxon>
        <taxon>Spermatophyta</taxon>
        <taxon>Magnoliopsida</taxon>
        <taxon>eudicotyledons</taxon>
        <taxon>Gunneridae</taxon>
        <taxon>Pentapetalae</taxon>
        <taxon>rosids</taxon>
        <taxon>fabids</taxon>
        <taxon>Fabales</taxon>
        <taxon>Fabaceae</taxon>
        <taxon>Papilionoideae</taxon>
        <taxon>50 kb inversion clade</taxon>
        <taxon>NPAAA clade</taxon>
        <taxon>indigoferoid/millettioid clade</taxon>
        <taxon>Phaseoleae</taxon>
        <taxon>Mucuna</taxon>
    </lineage>
</organism>
<sequence length="100" mass="11256">MQKIPYASIVGSLIYTQVCTRPNITFVVGVFGREQKDTCSLIESLKDWRSLGALTSILLDVKIVNAPHLDTSTCWLDRSSTKSKLIDVKFLVVKERVQNK</sequence>
<evidence type="ECO:0000313" key="1">
    <source>
        <dbReference type="EMBL" id="RDX92484.1"/>
    </source>
</evidence>
<evidence type="ECO:0000313" key="2">
    <source>
        <dbReference type="Proteomes" id="UP000257109"/>
    </source>
</evidence>
<dbReference type="Proteomes" id="UP000257109">
    <property type="component" value="Unassembled WGS sequence"/>
</dbReference>
<gene>
    <name evidence="1" type="ORF">CR513_25389</name>
</gene>
<proteinExistence type="predicted"/>
<comment type="caution">
    <text evidence="1">The sequence shown here is derived from an EMBL/GenBank/DDBJ whole genome shotgun (WGS) entry which is preliminary data.</text>
</comment>
<name>A0A371GPQ4_MUCPR</name>
<keyword evidence="2" id="KW-1185">Reference proteome</keyword>
<evidence type="ECO:0008006" key="3">
    <source>
        <dbReference type="Google" id="ProtNLM"/>
    </source>
</evidence>
<feature type="non-terminal residue" evidence="1">
    <location>
        <position position="1"/>
    </location>
</feature>
<accession>A0A371GPQ4</accession>
<protein>
    <recommendedName>
        <fullName evidence="3">Mitochondrial protein</fullName>
    </recommendedName>
</protein>
<dbReference type="AlphaFoldDB" id="A0A371GPQ4"/>
<reference evidence="1" key="1">
    <citation type="submission" date="2018-05" db="EMBL/GenBank/DDBJ databases">
        <title>Draft genome of Mucuna pruriens seed.</title>
        <authorList>
            <person name="Nnadi N.E."/>
            <person name="Vos R."/>
            <person name="Hasami M.H."/>
            <person name="Devisetty U.K."/>
            <person name="Aguiy J.C."/>
        </authorList>
    </citation>
    <scope>NUCLEOTIDE SEQUENCE [LARGE SCALE GENOMIC DNA]</scope>
    <source>
        <strain evidence="1">JCA_2017</strain>
    </source>
</reference>